<proteinExistence type="predicted"/>
<keyword evidence="2" id="KW-1185">Reference proteome</keyword>
<dbReference type="EMBL" id="ABGD02000027">
    <property type="protein sequence ID" value="EDS09506.1"/>
    <property type="molecule type" value="Genomic_DNA"/>
</dbReference>
<organism evidence="1 2">
    <name type="scientific">Anaerotruncus colihominis DSM 17241</name>
    <dbReference type="NCBI Taxonomy" id="445972"/>
    <lineage>
        <taxon>Bacteria</taxon>
        <taxon>Bacillati</taxon>
        <taxon>Bacillota</taxon>
        <taxon>Clostridia</taxon>
        <taxon>Eubacteriales</taxon>
        <taxon>Oscillospiraceae</taxon>
        <taxon>Anaerotruncus</taxon>
    </lineage>
</organism>
<dbReference type="Proteomes" id="UP000003803">
    <property type="component" value="Unassembled WGS sequence"/>
</dbReference>
<evidence type="ECO:0000313" key="2">
    <source>
        <dbReference type="Proteomes" id="UP000003803"/>
    </source>
</evidence>
<dbReference type="HOGENOM" id="CLU_3303759_0_0_9"/>
<protein>
    <submittedName>
        <fullName evidence="1">Uncharacterized protein</fullName>
    </submittedName>
</protein>
<accession>B0PFR8</accession>
<reference evidence="1" key="2">
    <citation type="submission" date="2013-09" db="EMBL/GenBank/DDBJ databases">
        <title>Draft genome sequence of Anaerotruncus colihominis(DSM 17241).</title>
        <authorList>
            <person name="Sudarsanam P."/>
            <person name="Ley R."/>
            <person name="Guruge J."/>
            <person name="Turnbaugh P.J."/>
            <person name="Mahowald M."/>
            <person name="Liep D."/>
            <person name="Gordon J."/>
        </authorList>
    </citation>
    <scope>NUCLEOTIDE SEQUENCE</scope>
    <source>
        <strain evidence="1">DSM 17241</strain>
    </source>
</reference>
<gene>
    <name evidence="1" type="ORF">ANACOL_03650</name>
</gene>
<evidence type="ECO:0000313" key="1">
    <source>
        <dbReference type="EMBL" id="EDS09506.1"/>
    </source>
</evidence>
<comment type="caution">
    <text evidence="1">The sequence shown here is derived from an EMBL/GenBank/DDBJ whole genome shotgun (WGS) entry which is preliminary data.</text>
</comment>
<dbReference type="AlphaFoldDB" id="B0PFR8"/>
<name>B0PFR8_9FIRM</name>
<reference evidence="1" key="1">
    <citation type="submission" date="2007-11" db="EMBL/GenBank/DDBJ databases">
        <authorList>
            <person name="Fulton L."/>
            <person name="Clifton S."/>
            <person name="Fulton B."/>
            <person name="Xu J."/>
            <person name="Minx P."/>
            <person name="Pepin K.H."/>
            <person name="Johnson M."/>
            <person name="Thiruvilangam P."/>
            <person name="Bhonagiri V."/>
            <person name="Nash W.E."/>
            <person name="Mardis E.R."/>
            <person name="Wilson R.K."/>
        </authorList>
    </citation>
    <scope>NUCLEOTIDE SEQUENCE [LARGE SCALE GENOMIC DNA]</scope>
    <source>
        <strain evidence="1">DSM 17241</strain>
    </source>
</reference>
<sequence length="39" mass="4574">MILVMRSGIYNHNPAKQNHTITANANNKFRFEKKIKECI</sequence>